<comment type="catalytic activity">
    <reaction evidence="1">
        <text>Hydrolysis of terminal non-reducing beta-D-galactose residues in beta-D-galactosides.</text>
        <dbReference type="EC" id="3.2.1.23"/>
    </reaction>
</comment>
<dbReference type="Gramene" id="ONK76367">
    <property type="protein sequence ID" value="ONK76367"/>
    <property type="gene ID" value="A4U43_C03F26950"/>
</dbReference>
<dbReference type="InterPro" id="IPR001944">
    <property type="entry name" value="Glycoside_Hdrlase_35"/>
</dbReference>
<sequence length="133" mass="15258">MWSVEAWVVLSSGELGEETELREKIESATDILKEILNPVVAEAEEVSWPPRDPEALILMEKINTCNGFYCDSFKPNNETSPKMWTENWTGCFKSWDSPDPHRPAEDVAFVVARFFQRGGIVRNVVRWSIQNLL</sequence>
<reference evidence="6" key="1">
    <citation type="journal article" date="2017" name="Nat. Commun.">
        <title>The asparagus genome sheds light on the origin and evolution of a young Y chromosome.</title>
        <authorList>
            <person name="Harkess A."/>
            <person name="Zhou J."/>
            <person name="Xu C."/>
            <person name="Bowers J.E."/>
            <person name="Van der Hulst R."/>
            <person name="Ayyampalayam S."/>
            <person name="Mercati F."/>
            <person name="Riccardi P."/>
            <person name="McKain M.R."/>
            <person name="Kakrana A."/>
            <person name="Tang H."/>
            <person name="Ray J."/>
            <person name="Groenendijk J."/>
            <person name="Arikit S."/>
            <person name="Mathioni S.M."/>
            <person name="Nakano M."/>
            <person name="Shan H."/>
            <person name="Telgmann-Rauber A."/>
            <person name="Kanno A."/>
            <person name="Yue Z."/>
            <person name="Chen H."/>
            <person name="Li W."/>
            <person name="Chen Y."/>
            <person name="Xu X."/>
            <person name="Zhang Y."/>
            <person name="Luo S."/>
            <person name="Chen H."/>
            <person name="Gao J."/>
            <person name="Mao Z."/>
            <person name="Pires J.C."/>
            <person name="Luo M."/>
            <person name="Kudrna D."/>
            <person name="Wing R.A."/>
            <person name="Meyers B.C."/>
            <person name="Yi K."/>
            <person name="Kong H."/>
            <person name="Lavrijsen P."/>
            <person name="Sunseri F."/>
            <person name="Falavigna A."/>
            <person name="Ye Y."/>
            <person name="Leebens-Mack J.H."/>
            <person name="Chen G."/>
        </authorList>
    </citation>
    <scope>NUCLEOTIDE SEQUENCE [LARGE SCALE GENOMIC DNA]</scope>
    <source>
        <strain evidence="6">cv. DH0086</strain>
    </source>
</reference>
<dbReference type="EC" id="3.2.1.23" evidence="3"/>
<dbReference type="AlphaFoldDB" id="A0A5P1FG37"/>
<dbReference type="InterPro" id="IPR031330">
    <property type="entry name" value="Gly_Hdrlase_35_cat"/>
</dbReference>
<proteinExistence type="inferred from homology"/>
<dbReference type="Gene3D" id="3.20.20.80">
    <property type="entry name" value="Glycosidases"/>
    <property type="match status" value="1"/>
</dbReference>
<keyword evidence="6" id="KW-1185">Reference proteome</keyword>
<dbReference type="Proteomes" id="UP000243459">
    <property type="component" value="Chromosome 3"/>
</dbReference>
<dbReference type="Pfam" id="PF01301">
    <property type="entry name" value="Glyco_hydro_35"/>
    <property type="match status" value="1"/>
</dbReference>
<dbReference type="InterPro" id="IPR017853">
    <property type="entry name" value="GH"/>
</dbReference>
<evidence type="ECO:0000256" key="3">
    <source>
        <dbReference type="ARBA" id="ARBA00012756"/>
    </source>
</evidence>
<dbReference type="SUPFAM" id="SSF51445">
    <property type="entry name" value="(Trans)glycosidases"/>
    <property type="match status" value="1"/>
</dbReference>
<name>A0A5P1FG37_ASPOF</name>
<evidence type="ECO:0000313" key="6">
    <source>
        <dbReference type="Proteomes" id="UP000243459"/>
    </source>
</evidence>
<dbReference type="GO" id="GO:0004565">
    <property type="term" value="F:beta-galactosidase activity"/>
    <property type="evidence" value="ECO:0007669"/>
    <property type="project" value="UniProtKB-EC"/>
</dbReference>
<feature type="domain" description="Glycoside hydrolase 35 catalytic" evidence="4">
    <location>
        <begin position="30"/>
        <end position="121"/>
    </location>
</feature>
<gene>
    <name evidence="5" type="ORF">A4U43_C03F26950</name>
</gene>
<evidence type="ECO:0000259" key="4">
    <source>
        <dbReference type="Pfam" id="PF01301"/>
    </source>
</evidence>
<comment type="similarity">
    <text evidence="2">Belongs to the glycosyl hydrolase 35 family.</text>
</comment>
<accession>A0A5P1FG37</accession>
<organism evidence="5 6">
    <name type="scientific">Asparagus officinalis</name>
    <name type="common">Garden asparagus</name>
    <dbReference type="NCBI Taxonomy" id="4686"/>
    <lineage>
        <taxon>Eukaryota</taxon>
        <taxon>Viridiplantae</taxon>
        <taxon>Streptophyta</taxon>
        <taxon>Embryophyta</taxon>
        <taxon>Tracheophyta</taxon>
        <taxon>Spermatophyta</taxon>
        <taxon>Magnoliopsida</taxon>
        <taxon>Liliopsida</taxon>
        <taxon>Asparagales</taxon>
        <taxon>Asparagaceae</taxon>
        <taxon>Asparagoideae</taxon>
        <taxon>Asparagus</taxon>
    </lineage>
</organism>
<dbReference type="GO" id="GO:0005975">
    <property type="term" value="P:carbohydrate metabolic process"/>
    <property type="evidence" value="ECO:0007669"/>
    <property type="project" value="InterPro"/>
</dbReference>
<evidence type="ECO:0000256" key="1">
    <source>
        <dbReference type="ARBA" id="ARBA00001412"/>
    </source>
</evidence>
<dbReference type="PANTHER" id="PTHR23421">
    <property type="entry name" value="BETA-GALACTOSIDASE RELATED"/>
    <property type="match status" value="1"/>
</dbReference>
<dbReference type="EMBL" id="CM007383">
    <property type="protein sequence ID" value="ONK76367.1"/>
    <property type="molecule type" value="Genomic_DNA"/>
</dbReference>
<evidence type="ECO:0000313" key="5">
    <source>
        <dbReference type="EMBL" id="ONK76367.1"/>
    </source>
</evidence>
<protein>
    <recommendedName>
        <fullName evidence="3">beta-galactosidase</fullName>
        <ecNumber evidence="3">3.2.1.23</ecNumber>
    </recommendedName>
</protein>
<evidence type="ECO:0000256" key="2">
    <source>
        <dbReference type="ARBA" id="ARBA00009809"/>
    </source>
</evidence>